<feature type="signal peptide" evidence="1">
    <location>
        <begin position="1"/>
        <end position="33"/>
    </location>
</feature>
<comment type="caution">
    <text evidence="3">The sequence shown here is derived from an EMBL/GenBank/DDBJ whole genome shotgun (WGS) entry which is preliminary data.</text>
</comment>
<name>A0ABP9PHY8_9ACTN</name>
<feature type="domain" description="DUF4333" evidence="2">
    <location>
        <begin position="49"/>
        <end position="115"/>
    </location>
</feature>
<dbReference type="Pfam" id="PF14230">
    <property type="entry name" value="DUF4333"/>
    <property type="match status" value="1"/>
</dbReference>
<dbReference type="RefSeq" id="WP_345457303.1">
    <property type="nucleotide sequence ID" value="NZ_BAABKG010000002.1"/>
</dbReference>
<protein>
    <recommendedName>
        <fullName evidence="2">DUF4333 domain-containing protein</fullName>
    </recommendedName>
</protein>
<sequence>MTTTTLLPVRRRRPTHRLAATCAAAVLGLGALAGCSDDGDGNDDGGDGESADPVLVIEDLEERVSTGLTETVGQAPEDVDCPDDLAAEADAETRCTVTADGQTYGATVTVTSVDGADAQLDIQVDEQPTEPAE</sequence>
<reference evidence="4" key="1">
    <citation type="journal article" date="2019" name="Int. J. Syst. Evol. Microbiol.">
        <title>The Global Catalogue of Microorganisms (GCM) 10K type strain sequencing project: providing services to taxonomists for standard genome sequencing and annotation.</title>
        <authorList>
            <consortium name="The Broad Institute Genomics Platform"/>
            <consortium name="The Broad Institute Genome Sequencing Center for Infectious Disease"/>
            <person name="Wu L."/>
            <person name="Ma J."/>
        </authorList>
    </citation>
    <scope>NUCLEOTIDE SEQUENCE [LARGE SCALE GENOMIC DNA]</scope>
    <source>
        <strain evidence="4">JCM 18459</strain>
    </source>
</reference>
<keyword evidence="4" id="KW-1185">Reference proteome</keyword>
<keyword evidence="1" id="KW-0732">Signal</keyword>
<evidence type="ECO:0000259" key="2">
    <source>
        <dbReference type="Pfam" id="PF14230"/>
    </source>
</evidence>
<proteinExistence type="predicted"/>
<accession>A0ABP9PHY8</accession>
<dbReference type="Proteomes" id="UP001500221">
    <property type="component" value="Unassembled WGS sequence"/>
</dbReference>
<evidence type="ECO:0000313" key="4">
    <source>
        <dbReference type="Proteomes" id="UP001500221"/>
    </source>
</evidence>
<gene>
    <name evidence="3" type="ORF">GCM10023340_18340</name>
</gene>
<evidence type="ECO:0000256" key="1">
    <source>
        <dbReference type="SAM" id="SignalP"/>
    </source>
</evidence>
<feature type="chain" id="PRO_5046336617" description="DUF4333 domain-containing protein" evidence="1">
    <location>
        <begin position="34"/>
        <end position="133"/>
    </location>
</feature>
<evidence type="ECO:0000313" key="3">
    <source>
        <dbReference type="EMBL" id="GAA5146833.1"/>
    </source>
</evidence>
<dbReference type="InterPro" id="IPR025637">
    <property type="entry name" value="DUF4333"/>
</dbReference>
<organism evidence="3 4">
    <name type="scientific">Nocardioides marinquilinus</name>
    <dbReference type="NCBI Taxonomy" id="1210400"/>
    <lineage>
        <taxon>Bacteria</taxon>
        <taxon>Bacillati</taxon>
        <taxon>Actinomycetota</taxon>
        <taxon>Actinomycetes</taxon>
        <taxon>Propionibacteriales</taxon>
        <taxon>Nocardioidaceae</taxon>
        <taxon>Nocardioides</taxon>
    </lineage>
</organism>
<dbReference type="EMBL" id="BAABKG010000002">
    <property type="protein sequence ID" value="GAA5146833.1"/>
    <property type="molecule type" value="Genomic_DNA"/>
</dbReference>